<reference evidence="14" key="1">
    <citation type="journal article" date="2016" name="Nat. Commun.">
        <title>The Gonium pectorale genome demonstrates co-option of cell cycle regulation during the evolution of multicellularity.</title>
        <authorList>
            <person name="Hanschen E.R."/>
            <person name="Marriage T.N."/>
            <person name="Ferris P.J."/>
            <person name="Hamaji T."/>
            <person name="Toyoda A."/>
            <person name="Fujiyama A."/>
            <person name="Neme R."/>
            <person name="Noguchi H."/>
            <person name="Minakuchi Y."/>
            <person name="Suzuki M."/>
            <person name="Kawai-Toyooka H."/>
            <person name="Smith D.R."/>
            <person name="Sparks H."/>
            <person name="Anderson J."/>
            <person name="Bakaric R."/>
            <person name="Luria V."/>
            <person name="Karger A."/>
            <person name="Kirschner M.W."/>
            <person name="Durand P.M."/>
            <person name="Michod R.E."/>
            <person name="Nozaki H."/>
            <person name="Olson B.J."/>
        </authorList>
    </citation>
    <scope>NUCLEOTIDE SEQUENCE [LARGE SCALE GENOMIC DNA]</scope>
    <source>
        <strain evidence="14">NIES-2863</strain>
    </source>
</reference>
<comment type="similarity">
    <text evidence="3 11">Belongs to the glycosyltransferase 31 family.</text>
</comment>
<dbReference type="GO" id="GO:0000139">
    <property type="term" value="C:Golgi membrane"/>
    <property type="evidence" value="ECO:0007669"/>
    <property type="project" value="UniProtKB-SubCell"/>
</dbReference>
<dbReference type="InterPro" id="IPR029044">
    <property type="entry name" value="Nucleotide-diphossugar_trans"/>
</dbReference>
<keyword evidence="5" id="KW-0808">Transferase</keyword>
<evidence type="ECO:0000256" key="3">
    <source>
        <dbReference type="ARBA" id="ARBA00008661"/>
    </source>
</evidence>
<protein>
    <recommendedName>
        <fullName evidence="11">Hexosyltransferase</fullName>
        <ecNumber evidence="11">2.4.1.-</ecNumber>
    </recommendedName>
</protein>
<evidence type="ECO:0000256" key="9">
    <source>
        <dbReference type="ARBA" id="ARBA00023034"/>
    </source>
</evidence>
<comment type="cofactor">
    <cofactor evidence="11">
        <name>Mn(2+)</name>
        <dbReference type="ChEBI" id="CHEBI:29035"/>
    </cofactor>
</comment>
<evidence type="ECO:0000256" key="8">
    <source>
        <dbReference type="ARBA" id="ARBA00022989"/>
    </source>
</evidence>
<accession>A0A150G2B5</accession>
<evidence type="ECO:0000313" key="14">
    <source>
        <dbReference type="Proteomes" id="UP000075714"/>
    </source>
</evidence>
<feature type="region of interest" description="Disordered" evidence="12">
    <location>
        <begin position="35"/>
        <end position="69"/>
    </location>
</feature>
<evidence type="ECO:0000256" key="4">
    <source>
        <dbReference type="ARBA" id="ARBA00022676"/>
    </source>
</evidence>
<sequence>MMASLWTTHNARGQPAADRRYDYALRRAAIRASWMRPPGGAGAGGRGGGGGGGPAGGGSGGSTGATGASAGGGGVGGGLNAGRSVPSSGSGDVGGGGGGSGAVVVRFVAGFAPRDPAAEAALSVEAEAHGDFMRLRGVEECYTCLPNKTRAFFVAALAAYPSVRWVLKMDDDVFLIPQRLPPAAAQWERMGAGYIGCMKHGYVFKEPGARWYEPQHLLLGPAYYLHAYGSAYVLSSEVVRRVILPNYHSLRLQANEGKQGYKPCHPAALAVLRVECAGLCAPLEDLAAAARNGSCAEPPYGSEYGRGHGGGNGSRTGELPYMPSYPDHAAFERMWV</sequence>
<dbReference type="PANTHER" id="PTHR11214:SF85">
    <property type="entry name" value="BETA-1,3-GALACTOSYLTRANSFERASE 12-RELATED"/>
    <property type="match status" value="1"/>
</dbReference>
<evidence type="ECO:0000256" key="7">
    <source>
        <dbReference type="ARBA" id="ARBA00022968"/>
    </source>
</evidence>
<dbReference type="AlphaFoldDB" id="A0A150G2B5"/>
<keyword evidence="9 11" id="KW-0333">Golgi apparatus</keyword>
<dbReference type="Gene3D" id="3.90.550.50">
    <property type="match status" value="1"/>
</dbReference>
<proteinExistence type="inferred from homology"/>
<evidence type="ECO:0000256" key="11">
    <source>
        <dbReference type="RuleBase" id="RU363063"/>
    </source>
</evidence>
<evidence type="ECO:0000256" key="12">
    <source>
        <dbReference type="SAM" id="MobiDB-lite"/>
    </source>
</evidence>
<gene>
    <name evidence="13" type="ORF">GPECTOR_77g5</name>
</gene>
<evidence type="ECO:0000313" key="13">
    <source>
        <dbReference type="EMBL" id="KXZ43951.1"/>
    </source>
</evidence>
<evidence type="ECO:0000256" key="5">
    <source>
        <dbReference type="ARBA" id="ARBA00022679"/>
    </source>
</evidence>
<dbReference type="InterPro" id="IPR002659">
    <property type="entry name" value="Glyco_trans_31"/>
</dbReference>
<comment type="caution">
    <text evidence="13">The sequence shown here is derived from an EMBL/GenBank/DDBJ whole genome shotgun (WGS) entry which is preliminary data.</text>
</comment>
<keyword evidence="11" id="KW-0464">Manganese</keyword>
<keyword evidence="14" id="KW-1185">Reference proteome</keyword>
<dbReference type="EC" id="2.4.1.-" evidence="11"/>
<dbReference type="STRING" id="33097.A0A150G2B5"/>
<organism evidence="13 14">
    <name type="scientific">Gonium pectorale</name>
    <name type="common">Green alga</name>
    <dbReference type="NCBI Taxonomy" id="33097"/>
    <lineage>
        <taxon>Eukaryota</taxon>
        <taxon>Viridiplantae</taxon>
        <taxon>Chlorophyta</taxon>
        <taxon>core chlorophytes</taxon>
        <taxon>Chlorophyceae</taxon>
        <taxon>CS clade</taxon>
        <taxon>Chlamydomonadales</taxon>
        <taxon>Volvocaceae</taxon>
        <taxon>Gonium</taxon>
    </lineage>
</organism>
<evidence type="ECO:0000256" key="10">
    <source>
        <dbReference type="ARBA" id="ARBA00023136"/>
    </source>
</evidence>
<comment type="subcellular location">
    <subcellularLocation>
        <location evidence="1 11">Golgi apparatus membrane</location>
        <topology evidence="1 11">Single-pass type II membrane protein</topology>
    </subcellularLocation>
</comment>
<keyword evidence="10" id="KW-0472">Membrane</keyword>
<dbReference type="Proteomes" id="UP000075714">
    <property type="component" value="Unassembled WGS sequence"/>
</dbReference>
<dbReference type="SUPFAM" id="SSF53448">
    <property type="entry name" value="Nucleotide-diphospho-sugar transferases"/>
    <property type="match status" value="1"/>
</dbReference>
<comment type="pathway">
    <text evidence="2">Protein modification; protein glycosylation.</text>
</comment>
<name>A0A150G2B5_GONPE</name>
<evidence type="ECO:0000256" key="1">
    <source>
        <dbReference type="ARBA" id="ARBA00004323"/>
    </source>
</evidence>
<dbReference type="EMBL" id="LSYV01000078">
    <property type="protein sequence ID" value="KXZ43951.1"/>
    <property type="molecule type" value="Genomic_DNA"/>
</dbReference>
<evidence type="ECO:0000256" key="2">
    <source>
        <dbReference type="ARBA" id="ARBA00004922"/>
    </source>
</evidence>
<keyword evidence="6" id="KW-0812">Transmembrane</keyword>
<feature type="compositionally biased region" description="Gly residues" evidence="12">
    <location>
        <begin position="39"/>
        <end position="69"/>
    </location>
</feature>
<evidence type="ECO:0000256" key="6">
    <source>
        <dbReference type="ARBA" id="ARBA00022692"/>
    </source>
</evidence>
<dbReference type="UniPathway" id="UPA00378"/>
<dbReference type="PANTHER" id="PTHR11214">
    <property type="entry name" value="BETA-1,3-N-ACETYLGLUCOSAMINYLTRANSFERASE"/>
    <property type="match status" value="1"/>
</dbReference>
<dbReference type="Pfam" id="PF01762">
    <property type="entry name" value="Galactosyl_T"/>
    <property type="match status" value="1"/>
</dbReference>
<keyword evidence="7" id="KW-0735">Signal-anchor</keyword>
<dbReference type="OrthoDB" id="592847at2759"/>
<keyword evidence="4 11" id="KW-0328">Glycosyltransferase</keyword>
<keyword evidence="8" id="KW-1133">Transmembrane helix</keyword>
<dbReference type="GO" id="GO:0008378">
    <property type="term" value="F:galactosyltransferase activity"/>
    <property type="evidence" value="ECO:0007669"/>
    <property type="project" value="TreeGrafter"/>
</dbReference>